<reference evidence="2" key="2">
    <citation type="submission" date="2021-10" db="EMBL/GenBank/DDBJ databases">
        <title>Phylogenomics reveals ancestral predisposition of the termite-cultivated fungus Termitomyces towards a domesticated lifestyle.</title>
        <authorList>
            <person name="Auxier B."/>
            <person name="Grum-Grzhimaylo A."/>
            <person name="Cardenas M.E."/>
            <person name="Lodge J.D."/>
            <person name="Laessoe T."/>
            <person name="Pedersen O."/>
            <person name="Smith M.E."/>
            <person name="Kuyper T.W."/>
            <person name="Franco-Molano E.A."/>
            <person name="Baroni T.J."/>
            <person name="Aanen D.K."/>
        </authorList>
    </citation>
    <scope>NUCLEOTIDE SEQUENCE</scope>
    <source>
        <strain evidence="2">AP01</strain>
        <tissue evidence="2">Mycelium</tissue>
    </source>
</reference>
<evidence type="ECO:0000313" key="2">
    <source>
        <dbReference type="EMBL" id="KAG5642494.1"/>
    </source>
</evidence>
<gene>
    <name evidence="2" type="ORF">DXG03_002718</name>
</gene>
<sequence length="160" mass="17049">MSTAPGQGSKYAYTGLQQPYDNTRSSHDYGNTAAGPIPGTTSTVTAMASHPYATATPISDDDQDDTWQGTTAQIAARVRAQNRYQPNTLSTITESSTPLEGATPPAHSPSSYFTDIHNDLVTRGDGTSARGPSPSENREPFPVLAADRRVPPRPPTYTPQ</sequence>
<feature type="compositionally biased region" description="Polar residues" evidence="1">
    <location>
        <begin position="88"/>
        <end position="98"/>
    </location>
</feature>
<dbReference type="AlphaFoldDB" id="A0A9P7KAV9"/>
<feature type="region of interest" description="Disordered" evidence="1">
    <location>
        <begin position="1"/>
        <end position="44"/>
    </location>
</feature>
<dbReference type="OrthoDB" id="3234968at2759"/>
<evidence type="ECO:0000256" key="1">
    <source>
        <dbReference type="SAM" id="MobiDB-lite"/>
    </source>
</evidence>
<dbReference type="EMBL" id="JABCKV010000181">
    <property type="protein sequence ID" value="KAG5642494.1"/>
    <property type="molecule type" value="Genomic_DNA"/>
</dbReference>
<feature type="region of interest" description="Disordered" evidence="1">
    <location>
        <begin position="88"/>
        <end position="160"/>
    </location>
</feature>
<comment type="caution">
    <text evidence="2">The sequence shown here is derived from an EMBL/GenBank/DDBJ whole genome shotgun (WGS) entry which is preliminary data.</text>
</comment>
<dbReference type="Proteomes" id="UP000775547">
    <property type="component" value="Unassembled WGS sequence"/>
</dbReference>
<evidence type="ECO:0000313" key="3">
    <source>
        <dbReference type="Proteomes" id="UP000775547"/>
    </source>
</evidence>
<protein>
    <submittedName>
        <fullName evidence="2">Uncharacterized protein</fullName>
    </submittedName>
</protein>
<proteinExistence type="predicted"/>
<organism evidence="2 3">
    <name type="scientific">Asterophora parasitica</name>
    <dbReference type="NCBI Taxonomy" id="117018"/>
    <lineage>
        <taxon>Eukaryota</taxon>
        <taxon>Fungi</taxon>
        <taxon>Dikarya</taxon>
        <taxon>Basidiomycota</taxon>
        <taxon>Agaricomycotina</taxon>
        <taxon>Agaricomycetes</taxon>
        <taxon>Agaricomycetidae</taxon>
        <taxon>Agaricales</taxon>
        <taxon>Tricholomatineae</taxon>
        <taxon>Lyophyllaceae</taxon>
        <taxon>Asterophora</taxon>
    </lineage>
</organism>
<name>A0A9P7KAV9_9AGAR</name>
<accession>A0A9P7KAV9</accession>
<reference evidence="2" key="1">
    <citation type="submission" date="2020-07" db="EMBL/GenBank/DDBJ databases">
        <authorList>
            <person name="Nieuwenhuis M."/>
            <person name="Van De Peppel L.J.J."/>
        </authorList>
    </citation>
    <scope>NUCLEOTIDE SEQUENCE</scope>
    <source>
        <strain evidence="2">AP01</strain>
        <tissue evidence="2">Mycelium</tissue>
    </source>
</reference>
<keyword evidence="3" id="KW-1185">Reference proteome</keyword>